<name>W7XLD4_TETTS</name>
<evidence type="ECO:0000313" key="2">
    <source>
        <dbReference type="Proteomes" id="UP000009168"/>
    </source>
</evidence>
<dbReference type="AlphaFoldDB" id="W7XLD4"/>
<dbReference type="EMBL" id="GG662829">
    <property type="protein sequence ID" value="EWS76094.1"/>
    <property type="molecule type" value="Genomic_DNA"/>
</dbReference>
<dbReference type="RefSeq" id="XP_012651372.1">
    <property type="nucleotide sequence ID" value="XM_012795918.1"/>
</dbReference>
<dbReference type="KEGG" id="tet:TTHERM_001478590"/>
<dbReference type="Proteomes" id="UP000009168">
    <property type="component" value="Unassembled WGS sequence"/>
</dbReference>
<evidence type="ECO:0000313" key="1">
    <source>
        <dbReference type="EMBL" id="EWS76094.1"/>
    </source>
</evidence>
<dbReference type="InParanoid" id="W7XLD4"/>
<keyword evidence="2" id="KW-1185">Reference proteome</keyword>
<accession>W7XLD4</accession>
<reference evidence="2" key="1">
    <citation type="journal article" date="2006" name="PLoS Biol.">
        <title>Macronuclear genome sequence of the ciliate Tetrahymena thermophila, a model eukaryote.</title>
        <authorList>
            <person name="Eisen J.A."/>
            <person name="Coyne R.S."/>
            <person name="Wu M."/>
            <person name="Wu D."/>
            <person name="Thiagarajan M."/>
            <person name="Wortman J.R."/>
            <person name="Badger J.H."/>
            <person name="Ren Q."/>
            <person name="Amedeo P."/>
            <person name="Jones K.M."/>
            <person name="Tallon L.J."/>
            <person name="Delcher A.L."/>
            <person name="Salzberg S.L."/>
            <person name="Silva J.C."/>
            <person name="Haas B.J."/>
            <person name="Majoros W.H."/>
            <person name="Farzad M."/>
            <person name="Carlton J.M."/>
            <person name="Smith R.K. Jr."/>
            <person name="Garg J."/>
            <person name="Pearlman R.E."/>
            <person name="Karrer K.M."/>
            <person name="Sun L."/>
            <person name="Manning G."/>
            <person name="Elde N.C."/>
            <person name="Turkewitz A.P."/>
            <person name="Asai D.J."/>
            <person name="Wilkes D.E."/>
            <person name="Wang Y."/>
            <person name="Cai H."/>
            <person name="Collins K."/>
            <person name="Stewart B.A."/>
            <person name="Lee S.R."/>
            <person name="Wilamowska K."/>
            <person name="Weinberg Z."/>
            <person name="Ruzzo W.L."/>
            <person name="Wloga D."/>
            <person name="Gaertig J."/>
            <person name="Frankel J."/>
            <person name="Tsao C.-C."/>
            <person name="Gorovsky M.A."/>
            <person name="Keeling P.J."/>
            <person name="Waller R.F."/>
            <person name="Patron N.J."/>
            <person name="Cherry J.M."/>
            <person name="Stover N.A."/>
            <person name="Krieger C.J."/>
            <person name="del Toro C."/>
            <person name="Ryder H.F."/>
            <person name="Williamson S.C."/>
            <person name="Barbeau R.A."/>
            <person name="Hamilton E.P."/>
            <person name="Orias E."/>
        </authorList>
    </citation>
    <scope>NUCLEOTIDE SEQUENCE [LARGE SCALE GENOMIC DNA]</scope>
    <source>
        <strain evidence="2">SB210</strain>
    </source>
</reference>
<protein>
    <submittedName>
        <fullName evidence="1">Uncharacterized protein</fullName>
    </submittedName>
</protein>
<organism evidence="1 2">
    <name type="scientific">Tetrahymena thermophila (strain SB210)</name>
    <dbReference type="NCBI Taxonomy" id="312017"/>
    <lineage>
        <taxon>Eukaryota</taxon>
        <taxon>Sar</taxon>
        <taxon>Alveolata</taxon>
        <taxon>Ciliophora</taxon>
        <taxon>Intramacronucleata</taxon>
        <taxon>Oligohymenophorea</taxon>
        <taxon>Hymenostomatida</taxon>
        <taxon>Tetrahymenina</taxon>
        <taxon>Tetrahymenidae</taxon>
        <taxon>Tetrahymena</taxon>
    </lineage>
</organism>
<dbReference type="GeneID" id="24442389"/>
<gene>
    <name evidence="1" type="ORF">TTHERM_001478590</name>
</gene>
<proteinExistence type="predicted"/>
<sequence length="104" mass="12657">MMETQIFLIICRNYLTKQNYLINILKIFLLKLQKKRQNFDINKIFLALFYQNRNLSIILTNKFGYFQDKPNLNHHQKNKQTNKSLISKQQMVLLKLKKKKIIQQ</sequence>